<dbReference type="EMBL" id="CADEAL010003981">
    <property type="protein sequence ID" value="CAB1448519.1"/>
    <property type="molecule type" value="Genomic_DNA"/>
</dbReference>
<dbReference type="AlphaFoldDB" id="A0A9N7VFF8"/>
<comment type="caution">
    <text evidence="1">The sequence shown here is derived from an EMBL/GenBank/DDBJ whole genome shotgun (WGS) entry which is preliminary data.</text>
</comment>
<evidence type="ECO:0000313" key="2">
    <source>
        <dbReference type="Proteomes" id="UP001153269"/>
    </source>
</evidence>
<dbReference type="Proteomes" id="UP001153269">
    <property type="component" value="Unassembled WGS sequence"/>
</dbReference>
<organism evidence="1 2">
    <name type="scientific">Pleuronectes platessa</name>
    <name type="common">European plaice</name>
    <dbReference type="NCBI Taxonomy" id="8262"/>
    <lineage>
        <taxon>Eukaryota</taxon>
        <taxon>Metazoa</taxon>
        <taxon>Chordata</taxon>
        <taxon>Craniata</taxon>
        <taxon>Vertebrata</taxon>
        <taxon>Euteleostomi</taxon>
        <taxon>Actinopterygii</taxon>
        <taxon>Neopterygii</taxon>
        <taxon>Teleostei</taxon>
        <taxon>Neoteleostei</taxon>
        <taxon>Acanthomorphata</taxon>
        <taxon>Carangaria</taxon>
        <taxon>Pleuronectiformes</taxon>
        <taxon>Pleuronectoidei</taxon>
        <taxon>Pleuronectidae</taxon>
        <taxon>Pleuronectes</taxon>
    </lineage>
</organism>
<protein>
    <submittedName>
        <fullName evidence="1">Uncharacterized protein</fullName>
    </submittedName>
</protein>
<gene>
    <name evidence="1" type="ORF">PLEPLA_LOCUS36170</name>
</gene>
<proteinExistence type="predicted"/>
<name>A0A9N7VFF8_PLEPL</name>
<keyword evidence="2" id="KW-1185">Reference proteome</keyword>
<evidence type="ECO:0000313" key="1">
    <source>
        <dbReference type="EMBL" id="CAB1448519.1"/>
    </source>
</evidence>
<accession>A0A9N7VFF8</accession>
<reference evidence="1" key="1">
    <citation type="submission" date="2020-03" db="EMBL/GenBank/DDBJ databases">
        <authorList>
            <person name="Weist P."/>
        </authorList>
    </citation>
    <scope>NUCLEOTIDE SEQUENCE</scope>
</reference>
<sequence>MTKGYQLCGSGGRRHEGGMETHLRESQGCWDRGCSGDQEMCEGAAGGHRARGRAFRGGLEGEGAAVAQSPQRDASTFRVAAGVEWGAMERARAQWRGHLGTLELL</sequence>